<feature type="transmembrane region" description="Helical" evidence="1">
    <location>
        <begin position="6"/>
        <end position="25"/>
    </location>
</feature>
<keyword evidence="1" id="KW-0472">Membrane</keyword>
<proteinExistence type="predicted"/>
<name>A0A3B0XCI4_9ZZZZ</name>
<evidence type="ECO:0000313" key="2">
    <source>
        <dbReference type="EMBL" id="VAW60747.1"/>
    </source>
</evidence>
<gene>
    <name evidence="2" type="ORF">MNBD_GAMMA09-1506</name>
</gene>
<accession>A0A3B0XCI4</accession>
<keyword evidence="1" id="KW-0812">Transmembrane</keyword>
<dbReference type="AlphaFoldDB" id="A0A3B0XCI4"/>
<keyword evidence="1" id="KW-1133">Transmembrane helix</keyword>
<reference evidence="2" key="1">
    <citation type="submission" date="2018-06" db="EMBL/GenBank/DDBJ databases">
        <authorList>
            <person name="Zhirakovskaya E."/>
        </authorList>
    </citation>
    <scope>NUCLEOTIDE SEQUENCE</scope>
</reference>
<evidence type="ECO:0008006" key="3">
    <source>
        <dbReference type="Google" id="ProtNLM"/>
    </source>
</evidence>
<organism evidence="2">
    <name type="scientific">hydrothermal vent metagenome</name>
    <dbReference type="NCBI Taxonomy" id="652676"/>
    <lineage>
        <taxon>unclassified sequences</taxon>
        <taxon>metagenomes</taxon>
        <taxon>ecological metagenomes</taxon>
    </lineage>
</organism>
<dbReference type="EMBL" id="UOFI01000005">
    <property type="protein sequence ID" value="VAW60747.1"/>
    <property type="molecule type" value="Genomic_DNA"/>
</dbReference>
<evidence type="ECO:0000256" key="1">
    <source>
        <dbReference type="SAM" id="Phobius"/>
    </source>
</evidence>
<protein>
    <recommendedName>
        <fullName evidence="3">Squalene cyclase C-terminal domain-containing protein</fullName>
    </recommendedName>
</protein>
<sequence>MFKKIILIPVVSIVILICIYLILLYNNNRAADYPQGAQIERQLESSIQWLLDHEADVLQQNNAMLWWMLYEAQKIRPDERLAGLLNQYFQRYRGIRESSWGPLFGGQPRTYLGSFSVNGLPYYNQHFVYALNCAADIARELPIVSQQNEASFCHQAKYIYRPACTTHQLMGVNFLLTRQCEFFSGKNAVIRALQQDIVLQLRWDVRVVDVYLQRVLMLLMSGAQSSVKPVWIHQVLDHQLEDGGWGDFDPLVGVGSGKFLGFSSRIFSIRKEKSSFHATAQGVYILSYLLSVK</sequence>